<dbReference type="Pfam" id="PF04203">
    <property type="entry name" value="Sortase"/>
    <property type="match status" value="1"/>
</dbReference>
<keyword evidence="1 3" id="KW-0378">Hydrolase</keyword>
<name>A0ABT6NCY2_9FIRM</name>
<feature type="chain" id="PRO_5046193660" evidence="2">
    <location>
        <begin position="22"/>
        <end position="270"/>
    </location>
</feature>
<evidence type="ECO:0000313" key="4">
    <source>
        <dbReference type="Proteomes" id="UP001158045"/>
    </source>
</evidence>
<organism evidence="3 4">
    <name type="scientific">Fusibacter bizertensis</name>
    <dbReference type="NCBI Taxonomy" id="1488331"/>
    <lineage>
        <taxon>Bacteria</taxon>
        <taxon>Bacillati</taxon>
        <taxon>Bacillota</taxon>
        <taxon>Clostridia</taxon>
        <taxon>Eubacteriales</taxon>
        <taxon>Eubacteriales Family XII. Incertae Sedis</taxon>
        <taxon>Fusibacter</taxon>
    </lineage>
</organism>
<proteinExistence type="predicted"/>
<dbReference type="NCBIfam" id="TIGR03064">
    <property type="entry name" value="sortase_srtB"/>
    <property type="match status" value="1"/>
</dbReference>
<dbReference type="EC" id="3.4.22.71" evidence="3"/>
<protein>
    <submittedName>
        <fullName evidence="3">Class B sortase</fullName>
        <ecNumber evidence="3">3.4.22.71</ecNumber>
    </submittedName>
</protein>
<evidence type="ECO:0000256" key="1">
    <source>
        <dbReference type="ARBA" id="ARBA00022801"/>
    </source>
</evidence>
<dbReference type="CDD" id="cd05826">
    <property type="entry name" value="Sortase_B"/>
    <property type="match status" value="1"/>
</dbReference>
<evidence type="ECO:0000313" key="3">
    <source>
        <dbReference type="EMBL" id="MDH8678235.1"/>
    </source>
</evidence>
<feature type="signal peptide" evidence="2">
    <location>
        <begin position="1"/>
        <end position="21"/>
    </location>
</feature>
<keyword evidence="2" id="KW-0732">Signal</keyword>
<dbReference type="Proteomes" id="UP001158045">
    <property type="component" value="Unassembled WGS sequence"/>
</dbReference>
<keyword evidence="4" id="KW-1185">Reference proteome</keyword>
<sequence length="270" mass="31558">MKNILYCKLKPFFLYSMIVLSIIILTSCDTNPHTTTQAIATTEITTESISTTESDTTSETTTEKIVVESTPLATVQIPFSITTNYPYKEYRDAYEDFVGWISIPGTKIDYPIVQTTDNEHYLNYDYTNSKNYAGAVYMDYKNKGNFYDNHISLYGHYMKNGTMFHDLHLFKEQSFFNENHSIYLTGLREKFRYEIYSVQIVSAYTYRLYLNLDASELNEYALHFQRESLFDHEIENTDQLKLLTLVTCTYEFDNARLLIHAYQAESVPFD</sequence>
<dbReference type="InterPro" id="IPR023365">
    <property type="entry name" value="Sortase_dom-sf"/>
</dbReference>
<dbReference type="EMBL" id="JARYZI010000005">
    <property type="protein sequence ID" value="MDH8678235.1"/>
    <property type="molecule type" value="Genomic_DNA"/>
</dbReference>
<gene>
    <name evidence="3" type="primary">srtB</name>
    <name evidence="3" type="ORF">QE109_08755</name>
</gene>
<dbReference type="RefSeq" id="WP_281094075.1">
    <property type="nucleotide sequence ID" value="NZ_JARYZI010000005.1"/>
</dbReference>
<dbReference type="SUPFAM" id="SSF63817">
    <property type="entry name" value="Sortase"/>
    <property type="match status" value="1"/>
</dbReference>
<dbReference type="GO" id="GO:0016787">
    <property type="term" value="F:hydrolase activity"/>
    <property type="evidence" value="ECO:0007669"/>
    <property type="project" value="UniProtKB-KW"/>
</dbReference>
<reference evidence="3 4" key="1">
    <citation type="submission" date="2023-04" db="EMBL/GenBank/DDBJ databases">
        <title>Fusibacter bizertensis strain WBS, isolated from littoral bottom sediments of the Arctic seas - biochemical and genomic analysis.</title>
        <authorList>
            <person name="Brioukhanov A.L."/>
        </authorList>
    </citation>
    <scope>NUCLEOTIDE SEQUENCE [LARGE SCALE GENOMIC DNA]</scope>
    <source>
        <strain evidence="3 4">WBS</strain>
    </source>
</reference>
<dbReference type="InterPro" id="IPR005754">
    <property type="entry name" value="Sortase"/>
</dbReference>
<comment type="caution">
    <text evidence="3">The sequence shown here is derived from an EMBL/GenBank/DDBJ whole genome shotgun (WGS) entry which is preliminary data.</text>
</comment>
<dbReference type="Gene3D" id="2.40.260.10">
    <property type="entry name" value="Sortase"/>
    <property type="match status" value="1"/>
</dbReference>
<dbReference type="PROSITE" id="PS51257">
    <property type="entry name" value="PROKAR_LIPOPROTEIN"/>
    <property type="match status" value="1"/>
</dbReference>
<accession>A0ABT6NCY2</accession>
<dbReference type="InterPro" id="IPR009835">
    <property type="entry name" value="SrtB"/>
</dbReference>
<evidence type="ECO:0000256" key="2">
    <source>
        <dbReference type="SAM" id="SignalP"/>
    </source>
</evidence>